<dbReference type="GO" id="GO:0000981">
    <property type="term" value="F:DNA-binding transcription factor activity, RNA polymerase II-specific"/>
    <property type="evidence" value="ECO:0007669"/>
    <property type="project" value="InterPro"/>
</dbReference>
<evidence type="ECO:0000256" key="1">
    <source>
        <dbReference type="ARBA" id="ARBA00004123"/>
    </source>
</evidence>
<feature type="domain" description="Zn(2)-C6 fungal-type" evidence="7">
    <location>
        <begin position="26"/>
        <end position="56"/>
    </location>
</feature>
<dbReference type="PROSITE" id="PS00463">
    <property type="entry name" value="ZN2_CY6_FUNGAL_1"/>
    <property type="match status" value="1"/>
</dbReference>
<gene>
    <name evidence="8" type="ORF">ASPCAL09372</name>
</gene>
<accession>A0A0U5GSZ9</accession>
<keyword evidence="2" id="KW-0805">Transcription regulation</keyword>
<dbReference type="CDD" id="cd00067">
    <property type="entry name" value="GAL4"/>
    <property type="match status" value="1"/>
</dbReference>
<feature type="region of interest" description="Disordered" evidence="6">
    <location>
        <begin position="81"/>
        <end position="142"/>
    </location>
</feature>
<dbReference type="Proteomes" id="UP000054771">
    <property type="component" value="Unassembled WGS sequence"/>
</dbReference>
<evidence type="ECO:0000256" key="3">
    <source>
        <dbReference type="ARBA" id="ARBA00023125"/>
    </source>
</evidence>
<evidence type="ECO:0000256" key="2">
    <source>
        <dbReference type="ARBA" id="ARBA00023015"/>
    </source>
</evidence>
<dbReference type="InterPro" id="IPR036864">
    <property type="entry name" value="Zn2-C6_fun-type_DNA-bd_sf"/>
</dbReference>
<dbReference type="GO" id="GO:0005634">
    <property type="term" value="C:nucleus"/>
    <property type="evidence" value="ECO:0007669"/>
    <property type="project" value="UniProtKB-SubCell"/>
</dbReference>
<dbReference type="PANTHER" id="PTHR37534:SF3">
    <property type="entry name" value="ZN(II)2CYS6 TRANSCRIPTION FACTOR (EUROFUNG)"/>
    <property type="match status" value="1"/>
</dbReference>
<evidence type="ECO:0000313" key="9">
    <source>
        <dbReference type="Proteomes" id="UP000054771"/>
    </source>
</evidence>
<evidence type="ECO:0000259" key="7">
    <source>
        <dbReference type="PROSITE" id="PS50048"/>
    </source>
</evidence>
<dbReference type="EMBL" id="CDMC01000007">
    <property type="protein sequence ID" value="CEN62741.1"/>
    <property type="molecule type" value="Genomic_DNA"/>
</dbReference>
<evidence type="ECO:0000256" key="6">
    <source>
        <dbReference type="SAM" id="MobiDB-lite"/>
    </source>
</evidence>
<dbReference type="SMART" id="SM00066">
    <property type="entry name" value="GAL4"/>
    <property type="match status" value="1"/>
</dbReference>
<dbReference type="InterPro" id="IPR021858">
    <property type="entry name" value="Fun_TF"/>
</dbReference>
<evidence type="ECO:0000313" key="8">
    <source>
        <dbReference type="EMBL" id="CEN62741.1"/>
    </source>
</evidence>
<organism evidence="8 9">
    <name type="scientific">Aspergillus calidoustus</name>
    <dbReference type="NCBI Taxonomy" id="454130"/>
    <lineage>
        <taxon>Eukaryota</taxon>
        <taxon>Fungi</taxon>
        <taxon>Dikarya</taxon>
        <taxon>Ascomycota</taxon>
        <taxon>Pezizomycotina</taxon>
        <taxon>Eurotiomycetes</taxon>
        <taxon>Eurotiomycetidae</taxon>
        <taxon>Eurotiales</taxon>
        <taxon>Aspergillaceae</taxon>
        <taxon>Aspergillus</taxon>
        <taxon>Aspergillus subgen. Nidulantes</taxon>
    </lineage>
</organism>
<dbReference type="GO" id="GO:0008270">
    <property type="term" value="F:zinc ion binding"/>
    <property type="evidence" value="ECO:0007669"/>
    <property type="project" value="InterPro"/>
</dbReference>
<dbReference type="SUPFAM" id="SSF57701">
    <property type="entry name" value="Zn2/Cys6 DNA-binding domain"/>
    <property type="match status" value="1"/>
</dbReference>
<feature type="compositionally biased region" description="Basic and acidic residues" evidence="6">
    <location>
        <begin position="98"/>
        <end position="113"/>
    </location>
</feature>
<dbReference type="AlphaFoldDB" id="A0A0U5GSZ9"/>
<dbReference type="InterPro" id="IPR001138">
    <property type="entry name" value="Zn2Cys6_DnaBD"/>
</dbReference>
<sequence>MDAIPAKVIKKRIRKPRGRGLRARTGCLTCRTRHRKCDETKPRCGQCTMSDRECIFAAPDSRSETTTSSASSAARIHNILSPTQSSTSQSRSHSNTHIPDHDGENNHDHDHSNGRSTSHGLPHAHAPVAPTLDYNATAGPSLETHNIIDPELAALYPDTRPRPPPQGQPQPSVPDIYPASSLGYAVQSPETDASAEHATTRWLDLLATDAAQAGDGFRLTPLHDVQSLHDVPRTGFEPSPPAHLLSSRHPERYAWQEESDLALSRREARLFRVFTERIASWLDLFDPHKPFSNYATRLATRNLGLMKAILALSARYSALSTTTPSDPTNTTTPSKTTGNEPSTTPIDPAESIQFYYETLHYVSTALQYTTYKHSEELLATAIVISTYEMLDASTHNSNWQRHLKGVFWIQRSQDVNGSSGGLRQAVWWAWLRQDIWAAFRERRRCFSFWGPVVDYQDLGHEDLALRAVYLLSQAVNFCAESRIDANSGNGNREGDADIEAARWRSERGTELMEMLERWRTFASSAFKILPTESRDGVHGWTPIWIHPPAFAVAMQVYSFAKILVCLHSPATSGFAEFRKIQKTLNDAIATICGIAMELTDPSCQIISAQCLFGAGLCVQDEAKQETIVSFIQACGARTGWPMATMLEDLRMEWRKAA</sequence>
<dbReference type="Gene3D" id="4.10.240.10">
    <property type="entry name" value="Zn(2)-C6 fungal-type DNA-binding domain"/>
    <property type="match status" value="1"/>
</dbReference>
<dbReference type="PANTHER" id="PTHR37534">
    <property type="entry name" value="TRANSCRIPTIONAL ACTIVATOR PROTEIN UGA3"/>
    <property type="match status" value="1"/>
</dbReference>
<dbReference type="Pfam" id="PF11951">
    <property type="entry name" value="Fungal_trans_2"/>
    <property type="match status" value="1"/>
</dbReference>
<protein>
    <submittedName>
        <fullName evidence="8">Putative Zn 2cys6 transcription factor</fullName>
    </submittedName>
</protein>
<name>A0A0U5GSZ9_ASPCI</name>
<dbReference type="GO" id="GO:0000976">
    <property type="term" value="F:transcription cis-regulatory region binding"/>
    <property type="evidence" value="ECO:0007669"/>
    <property type="project" value="TreeGrafter"/>
</dbReference>
<dbReference type="Pfam" id="PF00172">
    <property type="entry name" value="Zn_clus"/>
    <property type="match status" value="1"/>
</dbReference>
<dbReference type="STRING" id="454130.A0A0U5GSZ9"/>
<feature type="region of interest" description="Disordered" evidence="6">
    <location>
        <begin position="320"/>
        <end position="344"/>
    </location>
</feature>
<evidence type="ECO:0000256" key="5">
    <source>
        <dbReference type="ARBA" id="ARBA00023242"/>
    </source>
</evidence>
<keyword evidence="4" id="KW-0804">Transcription</keyword>
<comment type="subcellular location">
    <subcellularLocation>
        <location evidence="1">Nucleus</location>
    </subcellularLocation>
</comment>
<feature type="compositionally biased region" description="Low complexity" evidence="6">
    <location>
        <begin position="320"/>
        <end position="337"/>
    </location>
</feature>
<evidence type="ECO:0000256" key="4">
    <source>
        <dbReference type="ARBA" id="ARBA00023163"/>
    </source>
</evidence>
<keyword evidence="9" id="KW-1185">Reference proteome</keyword>
<feature type="compositionally biased region" description="Pro residues" evidence="6">
    <location>
        <begin position="162"/>
        <end position="172"/>
    </location>
</feature>
<dbReference type="PROSITE" id="PS50048">
    <property type="entry name" value="ZN2_CY6_FUNGAL_2"/>
    <property type="match status" value="1"/>
</dbReference>
<keyword evidence="5" id="KW-0539">Nucleus</keyword>
<keyword evidence="3" id="KW-0238">DNA-binding</keyword>
<feature type="region of interest" description="Disordered" evidence="6">
    <location>
        <begin position="155"/>
        <end position="179"/>
    </location>
</feature>
<reference evidence="9" key="1">
    <citation type="journal article" date="2016" name="Genome Announc.">
        <title>Draft genome sequences of fungus Aspergillus calidoustus.</title>
        <authorList>
            <person name="Horn F."/>
            <person name="Linde J."/>
            <person name="Mattern D.J."/>
            <person name="Walther G."/>
            <person name="Guthke R."/>
            <person name="Scherlach K."/>
            <person name="Martin K."/>
            <person name="Brakhage A.A."/>
            <person name="Petzke L."/>
            <person name="Valiante V."/>
        </authorList>
    </citation>
    <scope>NUCLEOTIDE SEQUENCE [LARGE SCALE GENOMIC DNA]</scope>
    <source>
        <strain evidence="9">SF006504</strain>
    </source>
</reference>
<dbReference type="OMA" id="RTGWPMA"/>
<feature type="compositionally biased region" description="Low complexity" evidence="6">
    <location>
        <begin position="81"/>
        <end position="93"/>
    </location>
</feature>
<proteinExistence type="predicted"/>
<dbReference type="OrthoDB" id="5319341at2759"/>
<dbReference type="GO" id="GO:0045944">
    <property type="term" value="P:positive regulation of transcription by RNA polymerase II"/>
    <property type="evidence" value="ECO:0007669"/>
    <property type="project" value="TreeGrafter"/>
</dbReference>